<sequence>MTYNNIKFLFKDGHRIILLLVLCLFGLCLVASSVVPRTKGKRAADDERVYLVHADELKYDAYGLNPHAQIAKGKVHFRHKGANLWCDSAYFFQEDNAMQAFGHVRFRQGDTLSLTCDYAEYDGMEQMMMARRNVVMKHRGRTLYTDSLNYDRLYSYAYFFEGGELVDGGDKLVADWGEYNTATKQAAFFYNVRMLSDKQVITTDSLYFDTEQSVAHVTGPSRITSDGSVINTENAYLNTETDQARFFSRSTITDKEKTITGDSLYHNSETGINEGFGNVVYTDTLNKNELICDRLFYNEKTGYGYATENVLLKDFSQKPDTLYMHSDSLKIYTYNINTDSVYRKVHGFRKVRVYRTDVQAVCDSLVFNSADSCLTMYHDPIVWNANRQLLGERIEVYMNDSTVRLARVIGQALSVELVDKENHYDQVSSRVMDAFFTDGALRRLVSTGNVKSVYYISDDNDSTLSNLNYIETDTMRLFMTAERKLEKIWAPKAVGTIYPMTQIPPERYKLPEFAWFEEIRPVNPADVFNWRGKSEDEKLKIVERQQAPLQRLRGRGGGGER</sequence>
<dbReference type="AlphaFoldDB" id="A0AAW7JSH1"/>
<proteinExistence type="predicted"/>
<dbReference type="PANTHER" id="PTHR30189:SF1">
    <property type="entry name" value="LPS-ASSEMBLY PROTEIN LPTD"/>
    <property type="match status" value="1"/>
</dbReference>
<dbReference type="PANTHER" id="PTHR30189">
    <property type="entry name" value="LPS-ASSEMBLY PROTEIN"/>
    <property type="match status" value="1"/>
</dbReference>
<dbReference type="InterPro" id="IPR005653">
    <property type="entry name" value="OstA-like_N"/>
</dbReference>
<accession>A0AAW7JSH1</accession>
<dbReference type="GO" id="GO:1990351">
    <property type="term" value="C:transporter complex"/>
    <property type="evidence" value="ECO:0007669"/>
    <property type="project" value="TreeGrafter"/>
</dbReference>
<evidence type="ECO:0000256" key="1">
    <source>
        <dbReference type="ARBA" id="ARBA00023237"/>
    </source>
</evidence>
<evidence type="ECO:0000259" key="2">
    <source>
        <dbReference type="Pfam" id="PF13100"/>
    </source>
</evidence>
<reference evidence="4" key="2">
    <citation type="submission" date="2023-08" db="EMBL/GenBank/DDBJ databases">
        <title>Identification and characterization of horizontal gene transfer across gut microbiota members of farm animals based on homology search.</title>
        <authorList>
            <person name="Schwarzerova J."/>
            <person name="Nykrynova M."/>
            <person name="Jureckova K."/>
            <person name="Cejkova D."/>
            <person name="Rychlik I."/>
        </authorList>
    </citation>
    <scope>NUCLEOTIDE SEQUENCE</scope>
    <source>
        <strain evidence="4">ET15</strain>
        <strain evidence="3">ET37</strain>
    </source>
</reference>
<dbReference type="Proteomes" id="UP001168478">
    <property type="component" value="Unassembled WGS sequence"/>
</dbReference>
<name>A0AAW7JSH1_9BACT</name>
<feature type="domain" description="Organic solvent tolerance-like N-terminal" evidence="2">
    <location>
        <begin position="47"/>
        <end position="204"/>
    </location>
</feature>
<dbReference type="Gene3D" id="2.60.450.10">
    <property type="entry name" value="Lipopolysaccharide (LPS) transport protein A like domain"/>
    <property type="match status" value="2"/>
</dbReference>
<evidence type="ECO:0000313" key="6">
    <source>
        <dbReference type="Proteomes" id="UP001168478"/>
    </source>
</evidence>
<dbReference type="RefSeq" id="WP_021993499.1">
    <property type="nucleotide sequence ID" value="NZ_CAUWBX010000020.1"/>
</dbReference>
<comment type="caution">
    <text evidence="4">The sequence shown here is derived from an EMBL/GenBank/DDBJ whole genome shotgun (WGS) entry which is preliminary data.</text>
</comment>
<reference evidence="4" key="1">
    <citation type="submission" date="2023-06" db="EMBL/GenBank/DDBJ databases">
        <authorList>
            <person name="Zeman M."/>
            <person name="Kubasova T."/>
            <person name="Jahodarova E."/>
            <person name="Nykrynova M."/>
            <person name="Rychlik I."/>
        </authorList>
    </citation>
    <scope>NUCLEOTIDE SEQUENCE</scope>
    <source>
        <strain evidence="4">ET15</strain>
        <strain evidence="3">ET37</strain>
    </source>
</reference>
<dbReference type="Pfam" id="PF13100">
    <property type="entry name" value="OstA_2"/>
    <property type="match status" value="1"/>
</dbReference>
<keyword evidence="1" id="KW-0472">Membrane</keyword>
<gene>
    <name evidence="3" type="ORF">QVN81_09685</name>
    <name evidence="4" type="ORF">QVN84_10430</name>
</gene>
<dbReference type="EMBL" id="JAUEIE010000010">
    <property type="protein sequence ID" value="MDN0023289.1"/>
    <property type="molecule type" value="Genomic_DNA"/>
</dbReference>
<dbReference type="InterPro" id="IPR050218">
    <property type="entry name" value="LptD"/>
</dbReference>
<evidence type="ECO:0000313" key="4">
    <source>
        <dbReference type="EMBL" id="MDN0025930.1"/>
    </source>
</evidence>
<evidence type="ECO:0000313" key="5">
    <source>
        <dbReference type="Proteomes" id="UP001167831"/>
    </source>
</evidence>
<dbReference type="EMBL" id="JAUEIF010000010">
    <property type="protein sequence ID" value="MDN0025930.1"/>
    <property type="molecule type" value="Genomic_DNA"/>
</dbReference>
<protein>
    <submittedName>
        <fullName evidence="4">OstA-like protein</fullName>
    </submittedName>
</protein>
<keyword evidence="1" id="KW-0998">Cell outer membrane</keyword>
<keyword evidence="5" id="KW-1185">Reference proteome</keyword>
<evidence type="ECO:0000313" key="3">
    <source>
        <dbReference type="EMBL" id="MDN0023289.1"/>
    </source>
</evidence>
<organism evidence="4 6">
    <name type="scientific">Leyella lascolaii</name>
    <dbReference type="NCBI Taxonomy" id="1776379"/>
    <lineage>
        <taxon>Bacteria</taxon>
        <taxon>Pseudomonadati</taxon>
        <taxon>Bacteroidota</taxon>
        <taxon>Bacteroidia</taxon>
        <taxon>Bacteroidales</taxon>
        <taxon>Prevotellaceae</taxon>
        <taxon>Leyella</taxon>
    </lineage>
</organism>
<dbReference type="GO" id="GO:0009279">
    <property type="term" value="C:cell outer membrane"/>
    <property type="evidence" value="ECO:0007669"/>
    <property type="project" value="TreeGrafter"/>
</dbReference>
<dbReference type="Proteomes" id="UP001167831">
    <property type="component" value="Unassembled WGS sequence"/>
</dbReference>